<dbReference type="Proteomes" id="UP001432027">
    <property type="component" value="Unassembled WGS sequence"/>
</dbReference>
<dbReference type="InterPro" id="IPR057279">
    <property type="entry name" value="MGAT4"/>
</dbReference>
<organism evidence="6 7">
    <name type="scientific">Pristionchus entomophagus</name>
    <dbReference type="NCBI Taxonomy" id="358040"/>
    <lineage>
        <taxon>Eukaryota</taxon>
        <taxon>Metazoa</taxon>
        <taxon>Ecdysozoa</taxon>
        <taxon>Nematoda</taxon>
        <taxon>Chromadorea</taxon>
        <taxon>Rhabditida</taxon>
        <taxon>Rhabditina</taxon>
        <taxon>Diplogasteromorpha</taxon>
        <taxon>Diplogasteroidea</taxon>
        <taxon>Neodiplogasteridae</taxon>
        <taxon>Pristionchus</taxon>
    </lineage>
</organism>
<dbReference type="GO" id="GO:0005793">
    <property type="term" value="C:endoplasmic reticulum-Golgi intermediate compartment"/>
    <property type="evidence" value="ECO:0007669"/>
    <property type="project" value="TreeGrafter"/>
</dbReference>
<sequence>MRIIVMIADMQGASSKFVQGTLTTLIERFNDQFESGLIQVIVPPAAWYPDLKALPPTFNDKADRMYWRTKQNLDYAYLMIYAARMGDLYLQLEDDLEAAPDYTFAFFLQPNARNNVHLGTVMKYAARTEWFILELSTLGYIGKLMRSRDIPSLAVHILLNYQFKPIDWLLSDYCTNRYCSPEMGSKNCVKEVAKHRQQVKPGMFQHVGYYSSLKGKIQKLKDKTFKSRAGRTMVERGPSGNPDAKITSTIAEYQRFTLESMYAGNAMAWLIDPQKDDTIWIEFTLPKKITRLTIKTGSDEHKDDIFSGETSLRANNAGEDKEREIARFTANGTLTYAAVPPVS</sequence>
<dbReference type="InterPro" id="IPR056576">
    <property type="entry name" value="MGAT4_A/B/C_C"/>
</dbReference>
<evidence type="ECO:0000256" key="1">
    <source>
        <dbReference type="ARBA" id="ARBA00004922"/>
    </source>
</evidence>
<dbReference type="Pfam" id="PF23524">
    <property type="entry name" value="MGAT4A_C"/>
    <property type="match status" value="1"/>
</dbReference>
<evidence type="ECO:0008006" key="8">
    <source>
        <dbReference type="Google" id="ProtNLM"/>
    </source>
</evidence>
<comment type="pathway">
    <text evidence="1">Protein modification; protein glycosylation.</text>
</comment>
<dbReference type="GO" id="GO:0008375">
    <property type="term" value="F:acetylglucosaminyltransferase activity"/>
    <property type="evidence" value="ECO:0007669"/>
    <property type="project" value="TreeGrafter"/>
</dbReference>
<evidence type="ECO:0000313" key="7">
    <source>
        <dbReference type="Proteomes" id="UP001432027"/>
    </source>
</evidence>
<dbReference type="GO" id="GO:0005795">
    <property type="term" value="C:Golgi stack"/>
    <property type="evidence" value="ECO:0007669"/>
    <property type="project" value="TreeGrafter"/>
</dbReference>
<keyword evidence="2" id="KW-0328">Glycosyltransferase</keyword>
<dbReference type="EMBL" id="BTSX01000006">
    <property type="protein sequence ID" value="GMT07795.1"/>
    <property type="molecule type" value="Genomic_DNA"/>
</dbReference>
<dbReference type="InterPro" id="IPR006759">
    <property type="entry name" value="Glyco_transf_54"/>
</dbReference>
<dbReference type="GO" id="GO:0006487">
    <property type="term" value="P:protein N-linked glycosylation"/>
    <property type="evidence" value="ECO:0007669"/>
    <property type="project" value="TreeGrafter"/>
</dbReference>
<accession>A0AAV5UNJ9</accession>
<evidence type="ECO:0000259" key="4">
    <source>
        <dbReference type="Pfam" id="PF04666"/>
    </source>
</evidence>
<protein>
    <recommendedName>
        <fullName evidence="8">Glycosyltransferase family 92 protein</fullName>
    </recommendedName>
</protein>
<feature type="domain" description="MGAT4 conserved region" evidence="4">
    <location>
        <begin position="3"/>
        <end position="225"/>
    </location>
</feature>
<evidence type="ECO:0000259" key="5">
    <source>
        <dbReference type="Pfam" id="PF23524"/>
    </source>
</evidence>
<dbReference type="PANTHER" id="PTHR12062">
    <property type="entry name" value="N-ACETYLGLUCOSAMINYLTRANSFERASE VI"/>
    <property type="match status" value="1"/>
</dbReference>
<reference evidence="6" key="1">
    <citation type="submission" date="2023-10" db="EMBL/GenBank/DDBJ databases">
        <title>Genome assembly of Pristionchus species.</title>
        <authorList>
            <person name="Yoshida K."/>
            <person name="Sommer R.J."/>
        </authorList>
    </citation>
    <scope>NUCLEOTIDE SEQUENCE</scope>
    <source>
        <strain evidence="6">RS0144</strain>
    </source>
</reference>
<evidence type="ECO:0000256" key="3">
    <source>
        <dbReference type="ARBA" id="ARBA00022679"/>
    </source>
</evidence>
<evidence type="ECO:0000256" key="2">
    <source>
        <dbReference type="ARBA" id="ARBA00022676"/>
    </source>
</evidence>
<dbReference type="Pfam" id="PF04666">
    <property type="entry name" value="MGAT4_cons"/>
    <property type="match status" value="1"/>
</dbReference>
<dbReference type="GO" id="GO:0005783">
    <property type="term" value="C:endoplasmic reticulum"/>
    <property type="evidence" value="ECO:0007669"/>
    <property type="project" value="TreeGrafter"/>
</dbReference>
<feature type="domain" description="MGAT4 A/B/C C-terminal" evidence="5">
    <location>
        <begin position="244"/>
        <end position="310"/>
    </location>
</feature>
<dbReference type="AlphaFoldDB" id="A0AAV5UNJ9"/>
<feature type="non-terminal residue" evidence="6">
    <location>
        <position position="343"/>
    </location>
</feature>
<keyword evidence="7" id="KW-1185">Reference proteome</keyword>
<comment type="caution">
    <text evidence="6">The sequence shown here is derived from an EMBL/GenBank/DDBJ whole genome shotgun (WGS) entry which is preliminary data.</text>
</comment>
<gene>
    <name evidence="6" type="ORF">PENTCL1PPCAC_29969</name>
</gene>
<evidence type="ECO:0000313" key="6">
    <source>
        <dbReference type="EMBL" id="GMT07795.1"/>
    </source>
</evidence>
<dbReference type="PANTHER" id="PTHR12062:SF9">
    <property type="entry name" value="ALPHA-1,3-MANNOSYL-GLYCOPROTEIN 4-BETA-N-ACETYLGLUCOSAMINYLTRANSFERASE A, ISOFORM A"/>
    <property type="match status" value="1"/>
</dbReference>
<name>A0AAV5UNJ9_9BILA</name>
<keyword evidence="3" id="KW-0808">Transferase</keyword>
<proteinExistence type="predicted"/>